<dbReference type="Ensembl" id="ENSPCOT00000020849.1">
    <property type="protein sequence ID" value="ENSPCOP00000010272.1"/>
    <property type="gene ID" value="ENSPCOG00000016594.1"/>
</dbReference>
<dbReference type="Pfam" id="PF04218">
    <property type="entry name" value="CENP-B_N"/>
    <property type="match status" value="1"/>
</dbReference>
<dbReference type="AlphaFoldDB" id="A0A2K6F8G2"/>
<dbReference type="InterPro" id="IPR006600">
    <property type="entry name" value="HTH_CenpB_DNA-bd_dom"/>
</dbReference>
<name>A0A2K6F8G2_PROCO</name>
<dbReference type="PANTHER" id="PTHR19303">
    <property type="entry name" value="TRANSPOSON"/>
    <property type="match status" value="1"/>
</dbReference>
<dbReference type="InterPro" id="IPR007889">
    <property type="entry name" value="HTH_Psq"/>
</dbReference>
<reference evidence="5" key="2">
    <citation type="submission" date="2025-09" db="UniProtKB">
        <authorList>
            <consortium name="Ensembl"/>
        </authorList>
    </citation>
    <scope>IDENTIFICATION</scope>
</reference>
<accession>A0A2K6F8G2</accession>
<proteinExistence type="predicted"/>
<evidence type="ECO:0000313" key="6">
    <source>
        <dbReference type="Proteomes" id="UP000233160"/>
    </source>
</evidence>
<dbReference type="Gene3D" id="1.10.10.60">
    <property type="entry name" value="Homeodomain-like"/>
    <property type="match status" value="2"/>
</dbReference>
<organism evidence="5 6">
    <name type="scientific">Propithecus coquereli</name>
    <name type="common">Coquerel's sifaka</name>
    <name type="synonym">Propithecus verreauxi coquereli</name>
    <dbReference type="NCBI Taxonomy" id="379532"/>
    <lineage>
        <taxon>Eukaryota</taxon>
        <taxon>Metazoa</taxon>
        <taxon>Chordata</taxon>
        <taxon>Craniata</taxon>
        <taxon>Vertebrata</taxon>
        <taxon>Euteleostomi</taxon>
        <taxon>Mammalia</taxon>
        <taxon>Eutheria</taxon>
        <taxon>Euarchontoglires</taxon>
        <taxon>Primates</taxon>
        <taxon>Strepsirrhini</taxon>
        <taxon>Lemuriformes</taxon>
        <taxon>Indriidae</taxon>
        <taxon>Propithecus</taxon>
    </lineage>
</organism>
<keyword evidence="6" id="KW-1185">Reference proteome</keyword>
<dbReference type="InterPro" id="IPR004875">
    <property type="entry name" value="DDE_SF_endonuclease_dom"/>
</dbReference>
<protein>
    <recommendedName>
        <fullName evidence="4">HTH CENPB-type domain-containing protein</fullName>
    </recommendedName>
</protein>
<dbReference type="SUPFAM" id="SSF46689">
    <property type="entry name" value="Homeodomain-like"/>
    <property type="match status" value="2"/>
</dbReference>
<evidence type="ECO:0000256" key="3">
    <source>
        <dbReference type="ARBA" id="ARBA00023242"/>
    </source>
</evidence>
<dbReference type="SMART" id="SM00674">
    <property type="entry name" value="CENPB"/>
    <property type="match status" value="1"/>
</dbReference>
<dbReference type="PROSITE" id="PS51253">
    <property type="entry name" value="HTH_CENPB"/>
    <property type="match status" value="1"/>
</dbReference>
<comment type="subcellular location">
    <subcellularLocation>
        <location evidence="1">Nucleus</location>
    </subcellularLocation>
</comment>
<evidence type="ECO:0000313" key="5">
    <source>
        <dbReference type="Ensembl" id="ENSPCOP00000010272.1"/>
    </source>
</evidence>
<evidence type="ECO:0000259" key="4">
    <source>
        <dbReference type="PROSITE" id="PS51253"/>
    </source>
</evidence>
<dbReference type="InterPro" id="IPR050863">
    <property type="entry name" value="CenT-Element_Derived"/>
</dbReference>
<evidence type="ECO:0000256" key="2">
    <source>
        <dbReference type="ARBA" id="ARBA00023125"/>
    </source>
</evidence>
<dbReference type="InterPro" id="IPR009057">
    <property type="entry name" value="Homeodomain-like_sf"/>
</dbReference>
<feature type="domain" description="HTH CENPB-type" evidence="4">
    <location>
        <begin position="62"/>
        <end position="134"/>
    </location>
</feature>
<dbReference type="Pfam" id="PF03221">
    <property type="entry name" value="HTH_Tnp_Tc5"/>
    <property type="match status" value="1"/>
</dbReference>
<dbReference type="GeneTree" id="ENSGT00940000162273"/>
<dbReference type="STRING" id="379532.ENSPCOP00000010272"/>
<dbReference type="OMA" id="QWFDSQS"/>
<reference evidence="5" key="1">
    <citation type="submission" date="2025-08" db="UniProtKB">
        <authorList>
            <consortium name="Ensembl"/>
        </authorList>
    </citation>
    <scope>IDENTIFICATION</scope>
</reference>
<dbReference type="PANTHER" id="PTHR19303:SF22">
    <property type="entry name" value="TIGGER TRANSPOSABLE ELEMENT-DERIVED PROTEIN 2"/>
    <property type="match status" value="1"/>
</dbReference>
<keyword evidence="3" id="KW-0539">Nucleus</keyword>
<dbReference type="Proteomes" id="UP000233160">
    <property type="component" value="Unassembled WGS sequence"/>
</dbReference>
<dbReference type="GO" id="GO:0005634">
    <property type="term" value="C:nucleus"/>
    <property type="evidence" value="ECO:0007669"/>
    <property type="project" value="UniProtKB-SubCell"/>
</dbReference>
<dbReference type="GO" id="GO:0003677">
    <property type="term" value="F:DNA binding"/>
    <property type="evidence" value="ECO:0007669"/>
    <property type="project" value="UniProtKB-KW"/>
</dbReference>
<sequence length="480" mass="54663">MLGKHRSVEKLDIIKKPEEGISFKKLSVVYGIGASTIRDIKKNKERIINYANSSDATSGVSKSKPMKSSTYEELDTVMIEWFNQQKTNRIPVSGTICGKQAKFFFDALGMEGDFNASSGRLTRFKQRHSIPKPAGKGSKLKGNETAASKFCENFQEFVETENLHPEQIYGADQTGLFWKCLPSRTLALETEQSTFGYKRESLLCAVQMPQVYTNLIFIEQSVFRQWFKNHFVPQVQKHLKYKGLLEKAVLLLDFPPAHPNEEMLSSDDGRVIVKYLPPNVTSLIQPMSQGVLATAKRYYRAGLLQKYMVEGIDPKMFWKNLTVLDAIYAVSRPWNMVRSSTITKAWKKLFPGIEENSGMNTDEGAILAANLATVLQNTEECEHVDIENIDQWFDSQSNDSSCQIAGDLATAAEQKPSNKTRKTELNPEKHISHKAALEWTENLLDYLEQQDDMLLSDTLVLRRLQTIRRRKQKIQNYKSH</sequence>
<keyword evidence="2" id="KW-0238">DNA-binding</keyword>
<dbReference type="Pfam" id="PF03184">
    <property type="entry name" value="DDE_1"/>
    <property type="match status" value="1"/>
</dbReference>
<evidence type="ECO:0000256" key="1">
    <source>
        <dbReference type="ARBA" id="ARBA00004123"/>
    </source>
</evidence>